<dbReference type="CDD" id="cd14726">
    <property type="entry name" value="TraB_PrgY-like"/>
    <property type="match status" value="1"/>
</dbReference>
<keyword evidence="4" id="KW-1185">Reference proteome</keyword>
<dbReference type="OrthoDB" id="48306at2759"/>
<evidence type="ECO:0008006" key="5">
    <source>
        <dbReference type="Google" id="ProtNLM"/>
    </source>
</evidence>
<evidence type="ECO:0000313" key="3">
    <source>
        <dbReference type="EMBL" id="KAG2626568.1"/>
    </source>
</evidence>
<proteinExistence type="predicted"/>
<dbReference type="EMBL" id="CM029041">
    <property type="protein sequence ID" value="KAG2626568.1"/>
    <property type="molecule type" value="Genomic_DNA"/>
</dbReference>
<comment type="caution">
    <text evidence="3">The sequence shown here is derived from an EMBL/GenBank/DDBJ whole genome shotgun (WGS) entry which is preliminary data.</text>
</comment>
<gene>
    <name evidence="3" type="ORF">PVAP13_3KG369900</name>
</gene>
<sequence length="408" mass="44559">MIRAPRLLAARWPSPILRRPRRRRLLLPVCPIPRGSRPPGASFLAAQTLAPTPRLGPPMDPTAPAAPAPAAAAGAEAEAEANGYEDAPEFEDAEAGGEEAEAMATPAGGEEEVRGLPLPEELARGVVCLECETSPEAAAAGVGGTCRVYVVGTAHVSQESCEQVKAVIDYLKPQAVFLELCASRVAILAPQNLQVPTMNEMIDMWKKKKMNTFGILYSWFLAKVASQLEVLPGAEFRVAFEEAMSYGGKVILGDRPVQITLRRTWGKMSLWHRAKFLYYIIFQSIFLPSPEELNQMLKDMDDVDMLTLVIQEMSKAFPSLMETLLHERDMYMSSKLLKVAREHSSVVAVVGKGHVSGIKKNWQQPIQVKDLLELPVADKGASKLKILASIGALSSVIIASGIYMWGRK</sequence>
<accession>A0A8T0UWN6</accession>
<evidence type="ECO:0000313" key="4">
    <source>
        <dbReference type="Proteomes" id="UP000823388"/>
    </source>
</evidence>
<dbReference type="Pfam" id="PF01963">
    <property type="entry name" value="TraB_PrgY_gumN"/>
    <property type="match status" value="1"/>
</dbReference>
<keyword evidence="2" id="KW-1133">Transmembrane helix</keyword>
<feature type="compositionally biased region" description="Pro residues" evidence="1">
    <location>
        <begin position="54"/>
        <end position="67"/>
    </location>
</feature>
<keyword evidence="2" id="KW-0472">Membrane</keyword>
<dbReference type="PANTHER" id="PTHR21530:SF7">
    <property type="entry name" value="TRAB DOMAIN-CONTAINING PROTEIN"/>
    <property type="match status" value="1"/>
</dbReference>
<protein>
    <recommendedName>
        <fullName evidence="5">TraB domain-containing protein</fullName>
    </recommendedName>
</protein>
<reference evidence="3" key="1">
    <citation type="submission" date="2020-05" db="EMBL/GenBank/DDBJ databases">
        <title>WGS assembly of Panicum virgatum.</title>
        <authorList>
            <person name="Lovell J.T."/>
            <person name="Jenkins J."/>
            <person name="Shu S."/>
            <person name="Juenger T.E."/>
            <person name="Schmutz J."/>
        </authorList>
    </citation>
    <scope>NUCLEOTIDE SEQUENCE</scope>
    <source>
        <strain evidence="3">AP13</strain>
    </source>
</reference>
<dbReference type="InterPro" id="IPR002816">
    <property type="entry name" value="TraB/PrgY/GumN_fam"/>
</dbReference>
<feature type="region of interest" description="Disordered" evidence="1">
    <location>
        <begin position="50"/>
        <end position="112"/>
    </location>
</feature>
<dbReference type="AlphaFoldDB" id="A0A8T0UWN6"/>
<feature type="transmembrane region" description="Helical" evidence="2">
    <location>
        <begin position="386"/>
        <end position="406"/>
    </location>
</feature>
<dbReference type="GO" id="GO:0005741">
    <property type="term" value="C:mitochondrial outer membrane"/>
    <property type="evidence" value="ECO:0007669"/>
    <property type="project" value="TreeGrafter"/>
</dbReference>
<evidence type="ECO:0000256" key="1">
    <source>
        <dbReference type="SAM" id="MobiDB-lite"/>
    </source>
</evidence>
<dbReference type="PANTHER" id="PTHR21530">
    <property type="entry name" value="PHEROMONE SHUTDOWN PROTEIN"/>
    <property type="match status" value="1"/>
</dbReference>
<evidence type="ECO:0000256" key="2">
    <source>
        <dbReference type="SAM" id="Phobius"/>
    </source>
</evidence>
<name>A0A8T0UWN6_PANVG</name>
<dbReference type="Proteomes" id="UP000823388">
    <property type="component" value="Chromosome 3K"/>
</dbReference>
<organism evidence="3 4">
    <name type="scientific">Panicum virgatum</name>
    <name type="common">Blackwell switchgrass</name>
    <dbReference type="NCBI Taxonomy" id="38727"/>
    <lineage>
        <taxon>Eukaryota</taxon>
        <taxon>Viridiplantae</taxon>
        <taxon>Streptophyta</taxon>
        <taxon>Embryophyta</taxon>
        <taxon>Tracheophyta</taxon>
        <taxon>Spermatophyta</taxon>
        <taxon>Magnoliopsida</taxon>
        <taxon>Liliopsida</taxon>
        <taxon>Poales</taxon>
        <taxon>Poaceae</taxon>
        <taxon>PACMAD clade</taxon>
        <taxon>Panicoideae</taxon>
        <taxon>Panicodae</taxon>
        <taxon>Paniceae</taxon>
        <taxon>Panicinae</taxon>
        <taxon>Panicum</taxon>
        <taxon>Panicum sect. Hiantes</taxon>
    </lineage>
</organism>
<keyword evidence="2" id="KW-0812">Transmembrane</keyword>
<feature type="compositionally biased region" description="Acidic residues" evidence="1">
    <location>
        <begin position="86"/>
        <end position="101"/>
    </location>
</feature>
<dbReference type="InterPro" id="IPR046345">
    <property type="entry name" value="TraB_PrgY-like"/>
</dbReference>